<keyword evidence="2" id="KW-0479">Metal-binding</keyword>
<dbReference type="GO" id="GO:0050416">
    <property type="term" value="F:formimidoylglutamate deiminase activity"/>
    <property type="evidence" value="ECO:0007669"/>
    <property type="project" value="UniProtKB-EC"/>
</dbReference>
<evidence type="ECO:0000256" key="3">
    <source>
        <dbReference type="ARBA" id="ARBA00022801"/>
    </source>
</evidence>
<sequence>MTSHKLFAEQAFLSDGWAENVLLEVDARGDLRQVTRDAAAGDATRLAGPVLPGMANLHSHAFQRAMAGLAEHVEPGGAGDDSFWTWREVMYRFVGTLTPEQVQAIAAQLYVEMLKSGYTAVGEFHYLHHGPDGQPYDDIAEMSHRTIAAAKATGIGITQLPVLYGYGGFGAQQAGEGQRRFLNNPNRLLGIVEALKISHEGDPQIRVGLAPHSLRAVTLETLDEAVTGLTALDPGAPIHLHIAEQVKEVEDCLAWSGRRPVEWLLENRPPDRRWCLVHATHMSAAETKGLAASGAVVGLCPTTEANLGDGLFPAADFLDAGGAWGIGSDSHISVSPVEELRWFEYGQRLATRRRNVLAGEGAAAALGHRLYSEALAGGAQALGRPIGALEAGRRADLVVLDPATPALSQMPVERLLDATIFAGNCNPVRDVMVGGDWVVCEGSHRDERKVLENYRVVLKSLLS</sequence>
<dbReference type="GO" id="GO:0019239">
    <property type="term" value="F:deaminase activity"/>
    <property type="evidence" value="ECO:0007669"/>
    <property type="project" value="TreeGrafter"/>
</dbReference>
<evidence type="ECO:0000256" key="4">
    <source>
        <dbReference type="ARBA" id="ARBA00022833"/>
    </source>
</evidence>
<dbReference type="EC" id="3.5.3.13" evidence="7"/>
<accession>A0A967C585</accession>
<reference evidence="7" key="1">
    <citation type="submission" date="2020-03" db="EMBL/GenBank/DDBJ databases">
        <title>Genome of Pelagibius litoralis DSM 21314T.</title>
        <authorList>
            <person name="Wang G."/>
        </authorList>
    </citation>
    <scope>NUCLEOTIDE SEQUENCE</scope>
    <source>
        <strain evidence="7">DSM 21314</strain>
    </source>
</reference>
<dbReference type="InterPro" id="IPR051607">
    <property type="entry name" value="Metallo-dep_hydrolases"/>
</dbReference>
<evidence type="ECO:0000256" key="1">
    <source>
        <dbReference type="ARBA" id="ARBA00001947"/>
    </source>
</evidence>
<dbReference type="SUPFAM" id="SSF51556">
    <property type="entry name" value="Metallo-dependent hydrolases"/>
    <property type="match status" value="1"/>
</dbReference>
<dbReference type="InterPro" id="IPR010252">
    <property type="entry name" value="HutF"/>
</dbReference>
<protein>
    <submittedName>
        <fullName evidence="7">Formimidoylglutamate deiminase</fullName>
        <ecNumber evidence="7">3.5.3.13</ecNumber>
    </submittedName>
</protein>
<dbReference type="Pfam" id="PF22429">
    <property type="entry name" value="HutF_N"/>
    <property type="match status" value="1"/>
</dbReference>
<dbReference type="GO" id="GO:0005829">
    <property type="term" value="C:cytosol"/>
    <property type="evidence" value="ECO:0007669"/>
    <property type="project" value="TreeGrafter"/>
</dbReference>
<keyword evidence="4" id="KW-0862">Zinc</keyword>
<comment type="caution">
    <text evidence="7">The sequence shown here is derived from an EMBL/GenBank/DDBJ whole genome shotgun (WGS) entry which is preliminary data.</text>
</comment>
<dbReference type="SUPFAM" id="SSF51338">
    <property type="entry name" value="Composite domain of metallo-dependent hydrolases"/>
    <property type="match status" value="1"/>
</dbReference>
<organism evidence="7 8">
    <name type="scientific">Pelagibius litoralis</name>
    <dbReference type="NCBI Taxonomy" id="374515"/>
    <lineage>
        <taxon>Bacteria</taxon>
        <taxon>Pseudomonadati</taxon>
        <taxon>Pseudomonadota</taxon>
        <taxon>Alphaproteobacteria</taxon>
        <taxon>Rhodospirillales</taxon>
        <taxon>Rhodovibrionaceae</taxon>
        <taxon>Pelagibius</taxon>
    </lineage>
</organism>
<dbReference type="PANTHER" id="PTHR11271:SF48">
    <property type="entry name" value="AMIDOHYDROLASE-RELATED DOMAIN-CONTAINING PROTEIN"/>
    <property type="match status" value="1"/>
</dbReference>
<comment type="cofactor">
    <cofactor evidence="1">
        <name>Zn(2+)</name>
        <dbReference type="ChEBI" id="CHEBI:29105"/>
    </cofactor>
</comment>
<proteinExistence type="predicted"/>
<evidence type="ECO:0000256" key="2">
    <source>
        <dbReference type="ARBA" id="ARBA00022723"/>
    </source>
</evidence>
<feature type="domain" description="Amidohydrolase-related" evidence="5">
    <location>
        <begin position="50"/>
        <end position="438"/>
    </location>
</feature>
<name>A0A967C585_9PROT</name>
<dbReference type="InterPro" id="IPR055156">
    <property type="entry name" value="HutF-like_N"/>
</dbReference>
<dbReference type="EMBL" id="JAAQPH010000006">
    <property type="protein sequence ID" value="NIA68964.1"/>
    <property type="molecule type" value="Genomic_DNA"/>
</dbReference>
<dbReference type="NCBIfam" id="TIGR02022">
    <property type="entry name" value="hutF"/>
    <property type="match status" value="1"/>
</dbReference>
<dbReference type="InterPro" id="IPR006680">
    <property type="entry name" value="Amidohydro-rel"/>
</dbReference>
<evidence type="ECO:0000259" key="5">
    <source>
        <dbReference type="Pfam" id="PF01979"/>
    </source>
</evidence>
<dbReference type="CDD" id="cd01313">
    <property type="entry name" value="Met_dep_hydrolase_E"/>
    <property type="match status" value="1"/>
</dbReference>
<dbReference type="InterPro" id="IPR011059">
    <property type="entry name" value="Metal-dep_hydrolase_composite"/>
</dbReference>
<evidence type="ECO:0000259" key="6">
    <source>
        <dbReference type="Pfam" id="PF22429"/>
    </source>
</evidence>
<dbReference type="NCBIfam" id="NF006681">
    <property type="entry name" value="PRK09229.1-2"/>
    <property type="match status" value="1"/>
</dbReference>
<dbReference type="Gene3D" id="2.30.40.10">
    <property type="entry name" value="Urease, subunit C, domain 1"/>
    <property type="match status" value="1"/>
</dbReference>
<dbReference type="Gene3D" id="3.20.20.140">
    <property type="entry name" value="Metal-dependent hydrolases"/>
    <property type="match status" value="1"/>
</dbReference>
<dbReference type="Pfam" id="PF01979">
    <property type="entry name" value="Amidohydro_1"/>
    <property type="match status" value="1"/>
</dbReference>
<dbReference type="RefSeq" id="WP_167224070.1">
    <property type="nucleotide sequence ID" value="NZ_JAAQPH010000006.1"/>
</dbReference>
<evidence type="ECO:0000313" key="8">
    <source>
        <dbReference type="Proteomes" id="UP000761264"/>
    </source>
</evidence>
<dbReference type="AlphaFoldDB" id="A0A967C585"/>
<keyword evidence="8" id="KW-1185">Reference proteome</keyword>
<dbReference type="InterPro" id="IPR032466">
    <property type="entry name" value="Metal_Hydrolase"/>
</dbReference>
<dbReference type="Proteomes" id="UP000761264">
    <property type="component" value="Unassembled WGS sequence"/>
</dbReference>
<dbReference type="NCBIfam" id="NF006684">
    <property type="entry name" value="PRK09229.1-5"/>
    <property type="match status" value="1"/>
</dbReference>
<dbReference type="PANTHER" id="PTHR11271">
    <property type="entry name" value="GUANINE DEAMINASE"/>
    <property type="match status" value="1"/>
</dbReference>
<evidence type="ECO:0000313" key="7">
    <source>
        <dbReference type="EMBL" id="NIA68964.1"/>
    </source>
</evidence>
<keyword evidence="3 7" id="KW-0378">Hydrolase</keyword>
<feature type="domain" description="Formimidoylglutamate deiminase N-terminal" evidence="6">
    <location>
        <begin position="6"/>
        <end position="43"/>
    </location>
</feature>
<gene>
    <name evidence="7" type="ORF">HBA54_10200</name>
</gene>
<dbReference type="GO" id="GO:0046872">
    <property type="term" value="F:metal ion binding"/>
    <property type="evidence" value="ECO:0007669"/>
    <property type="project" value="UniProtKB-KW"/>
</dbReference>